<dbReference type="InterPro" id="IPR005494">
    <property type="entry name" value="GSPS_pre-ATP-grasp-like_dom"/>
</dbReference>
<dbReference type="GO" id="GO:0005524">
    <property type="term" value="F:ATP binding"/>
    <property type="evidence" value="ECO:0007669"/>
    <property type="project" value="UniProtKB-KW"/>
</dbReference>
<evidence type="ECO:0000313" key="7">
    <source>
        <dbReference type="EMBL" id="RAL24530.1"/>
    </source>
</evidence>
<organism evidence="7 8">
    <name type="scientific">Thermoflavimicrobium daqui</name>
    <dbReference type="NCBI Taxonomy" id="2137476"/>
    <lineage>
        <taxon>Bacteria</taxon>
        <taxon>Bacillati</taxon>
        <taxon>Bacillota</taxon>
        <taxon>Bacilli</taxon>
        <taxon>Bacillales</taxon>
        <taxon>Thermoactinomycetaceae</taxon>
        <taxon>Thermoflavimicrobium</taxon>
    </lineage>
</organism>
<evidence type="ECO:0000256" key="1">
    <source>
        <dbReference type="ARBA" id="ARBA00022598"/>
    </source>
</evidence>
<keyword evidence="8" id="KW-1185">Reference proteome</keyword>
<feature type="domain" description="Glutathionylspermidine synthase pre-ATP-grasp-like" evidence="6">
    <location>
        <begin position="36"/>
        <end position="429"/>
    </location>
</feature>
<dbReference type="Pfam" id="PF03738">
    <property type="entry name" value="GSP_synth"/>
    <property type="match status" value="1"/>
</dbReference>
<evidence type="ECO:0000256" key="2">
    <source>
        <dbReference type="ARBA" id="ARBA00022723"/>
    </source>
</evidence>
<keyword evidence="2" id="KW-0479">Metal-binding</keyword>
<name>A0A364K571_9BACL</name>
<dbReference type="Proteomes" id="UP000251213">
    <property type="component" value="Unassembled WGS sequence"/>
</dbReference>
<evidence type="ECO:0000256" key="3">
    <source>
        <dbReference type="ARBA" id="ARBA00022741"/>
    </source>
</evidence>
<dbReference type="SUPFAM" id="SSF56059">
    <property type="entry name" value="Glutathione synthetase ATP-binding domain-like"/>
    <property type="match status" value="1"/>
</dbReference>
<evidence type="ECO:0000313" key="8">
    <source>
        <dbReference type="Proteomes" id="UP000251213"/>
    </source>
</evidence>
<evidence type="ECO:0000259" key="6">
    <source>
        <dbReference type="Pfam" id="PF03738"/>
    </source>
</evidence>
<keyword evidence="5" id="KW-0460">Magnesium</keyword>
<dbReference type="AlphaFoldDB" id="A0A364K571"/>
<keyword evidence="3" id="KW-0547">Nucleotide-binding</keyword>
<evidence type="ECO:0000256" key="5">
    <source>
        <dbReference type="ARBA" id="ARBA00022842"/>
    </source>
</evidence>
<dbReference type="InterPro" id="IPR016185">
    <property type="entry name" value="PreATP-grasp_dom_sf"/>
</dbReference>
<dbReference type="GO" id="GO:0016874">
    <property type="term" value="F:ligase activity"/>
    <property type="evidence" value="ECO:0007669"/>
    <property type="project" value="UniProtKB-KW"/>
</dbReference>
<accession>A0A364K571</accession>
<dbReference type="SUPFAM" id="SSF52440">
    <property type="entry name" value="PreATP-grasp domain"/>
    <property type="match status" value="1"/>
</dbReference>
<protein>
    <submittedName>
        <fullName evidence="7">Glutathionylspermidine synthase</fullName>
    </submittedName>
</protein>
<dbReference type="Gene3D" id="3.30.1490.330">
    <property type="match status" value="1"/>
</dbReference>
<proteinExistence type="predicted"/>
<dbReference type="GO" id="GO:0046872">
    <property type="term" value="F:metal ion binding"/>
    <property type="evidence" value="ECO:0007669"/>
    <property type="project" value="UniProtKB-KW"/>
</dbReference>
<dbReference type="EMBL" id="QJKK01000004">
    <property type="protein sequence ID" value="RAL24530.1"/>
    <property type="molecule type" value="Genomic_DNA"/>
</dbReference>
<reference evidence="7 8" key="2">
    <citation type="submission" date="2018-06" db="EMBL/GenBank/DDBJ databases">
        <authorList>
            <person name="Zhirakovskaya E."/>
        </authorList>
    </citation>
    <scope>NUCLEOTIDE SEQUENCE [LARGE SCALE GENOMIC DNA]</scope>
    <source>
        <strain evidence="7 8">FBKL4.011</strain>
    </source>
</reference>
<gene>
    <name evidence="7" type="ORF">DL897_09480</name>
</gene>
<keyword evidence="4" id="KW-0067">ATP-binding</keyword>
<keyword evidence="1" id="KW-0436">Ligase</keyword>
<comment type="caution">
    <text evidence="7">The sequence shown here is derived from an EMBL/GenBank/DDBJ whole genome shotgun (WGS) entry which is preliminary data.</text>
</comment>
<dbReference type="OrthoDB" id="9765517at2"/>
<evidence type="ECO:0000256" key="4">
    <source>
        <dbReference type="ARBA" id="ARBA00022840"/>
    </source>
</evidence>
<reference evidence="7 8" key="1">
    <citation type="submission" date="2018-06" db="EMBL/GenBank/DDBJ databases">
        <title>Thermoflavimicrobium daqus sp. nov., a thermophilic microbe isolated from Moutai-flavour Daqu.</title>
        <authorList>
            <person name="Wang X."/>
            <person name="Zhou H."/>
        </authorList>
    </citation>
    <scope>NUCLEOTIDE SEQUENCE [LARGE SCALE GENOMIC DNA]</scope>
    <source>
        <strain evidence="7 8">FBKL4.011</strain>
    </source>
</reference>
<sequence length="431" mass="49457">MVKSYTSEKIAIPLVEVKKVSYQQRRNEIYLPIREEKIFTWDVMDGDEYALATIHTISSSFRQEISYATEQLGKIFARTAEVVSQGLNQLLRELGIPKETWKTIRIQIDPSIPTTVGRFDFANTPHGLKMLEFNSDTPTSIVESFYVNDKVCSYFGVENPNHNMEQHLRQAFTRIIQQYKRLGYKTDRIYFSALDWHIEDAGTTRYLLQQSGLLAKFAPLSSLVVHQNRLYVESGPQKTLWPVDILYRLYPLELLAETRDKDGYPTGPHILNLIANRKVGIINPPGAFISQTKGLQALIWGIHEQGVFFTEEEHEIIEKYMIPTYFDNPFHGIKPYVRKPIFGREGGAVSLFDKEGNLLAEDKAQLYWEQSMIYQEMVELEPITVETLKGEFSGRLLWGSFLIDGHASAIIARIDKEITGDNSYYLPVAVD</sequence>